<sequence length="127" mass="14242">MKNILSLLVVCLFANVAVAQQCSKTCSKDVKDKYVLVDGLIQATLYHDNGVVAQKGFYNQENKLQGEWISFDRLGNKTAVAQYNNGNKVGTWKFYQGDTMKEVTYANSKVAKVSTWEATDTRVVSYK</sequence>
<dbReference type="Gene3D" id="3.90.930.1">
    <property type="match status" value="1"/>
</dbReference>
<accession>A0A6G6GMC8</accession>
<protein>
    <submittedName>
        <fullName evidence="2">Nicotinic acid mononucleotide adenyltransferase</fullName>
    </submittedName>
</protein>
<proteinExistence type="predicted"/>
<keyword evidence="1" id="KW-0732">Signal</keyword>
<dbReference type="EMBL" id="CP049057">
    <property type="protein sequence ID" value="QIE59698.1"/>
    <property type="molecule type" value="Genomic_DNA"/>
</dbReference>
<evidence type="ECO:0000256" key="1">
    <source>
        <dbReference type="SAM" id="SignalP"/>
    </source>
</evidence>
<gene>
    <name evidence="2" type="ORF">G5B37_09010</name>
</gene>
<evidence type="ECO:0000313" key="2">
    <source>
        <dbReference type="EMBL" id="QIE59698.1"/>
    </source>
</evidence>
<name>A0A6G6GMC8_9FLAO</name>
<evidence type="ECO:0000313" key="3">
    <source>
        <dbReference type="Proteomes" id="UP000505306"/>
    </source>
</evidence>
<dbReference type="KEGG" id="mgel:G5B37_09010"/>
<dbReference type="SUPFAM" id="SSF82185">
    <property type="entry name" value="Histone H3 K4-specific methyltransferase SET7/9 N-terminal domain"/>
    <property type="match status" value="1"/>
</dbReference>
<dbReference type="RefSeq" id="WP_164679711.1">
    <property type="nucleotide sequence ID" value="NZ_CP049057.1"/>
</dbReference>
<dbReference type="GO" id="GO:0016740">
    <property type="term" value="F:transferase activity"/>
    <property type="evidence" value="ECO:0007669"/>
    <property type="project" value="UniProtKB-KW"/>
</dbReference>
<feature type="signal peptide" evidence="1">
    <location>
        <begin position="1"/>
        <end position="19"/>
    </location>
</feature>
<organism evidence="2 3">
    <name type="scientific">Rasiella rasia</name>
    <dbReference type="NCBI Taxonomy" id="2744027"/>
    <lineage>
        <taxon>Bacteria</taxon>
        <taxon>Pseudomonadati</taxon>
        <taxon>Bacteroidota</taxon>
        <taxon>Flavobacteriia</taxon>
        <taxon>Flavobacteriales</taxon>
        <taxon>Flavobacteriaceae</taxon>
        <taxon>Rasiella</taxon>
    </lineage>
</organism>
<reference evidence="2 3" key="1">
    <citation type="submission" date="2020-02" db="EMBL/GenBank/DDBJ databases">
        <title>Complete genome sequence of Flavobacteriaceae bacterium.</title>
        <authorList>
            <person name="Kim S.-J."/>
            <person name="Kim Y.-S."/>
            <person name="Kim K.-H."/>
        </authorList>
    </citation>
    <scope>NUCLEOTIDE SEQUENCE [LARGE SCALE GENOMIC DNA]</scope>
    <source>
        <strain evidence="2 3">RR4-40</strain>
    </source>
</reference>
<keyword evidence="3" id="KW-1185">Reference proteome</keyword>
<keyword evidence="2" id="KW-0808">Transferase</keyword>
<dbReference type="Proteomes" id="UP000505306">
    <property type="component" value="Chromosome"/>
</dbReference>
<dbReference type="AlphaFoldDB" id="A0A6G6GMC8"/>
<feature type="chain" id="PRO_5026324549" evidence="1">
    <location>
        <begin position="20"/>
        <end position="127"/>
    </location>
</feature>